<dbReference type="AlphaFoldDB" id="A0A8S3YTD6"/>
<keyword evidence="2" id="KW-1185">Reference proteome</keyword>
<feature type="non-terminal residue" evidence="1">
    <location>
        <position position="1"/>
    </location>
</feature>
<name>A0A8S3YTD6_9EUPU</name>
<dbReference type="InterPro" id="IPR039782">
    <property type="entry name" value="VPS13B"/>
</dbReference>
<reference evidence="1" key="1">
    <citation type="submission" date="2021-04" db="EMBL/GenBank/DDBJ databases">
        <authorList>
            <consortium name="Molecular Ecology Group"/>
        </authorList>
    </citation>
    <scope>NUCLEOTIDE SEQUENCE</scope>
</reference>
<gene>
    <name evidence="1" type="ORF">CUNI_LOCUS5945</name>
</gene>
<evidence type="ECO:0000313" key="2">
    <source>
        <dbReference type="Proteomes" id="UP000678393"/>
    </source>
</evidence>
<organism evidence="1 2">
    <name type="scientific">Candidula unifasciata</name>
    <dbReference type="NCBI Taxonomy" id="100452"/>
    <lineage>
        <taxon>Eukaryota</taxon>
        <taxon>Metazoa</taxon>
        <taxon>Spiralia</taxon>
        <taxon>Lophotrochozoa</taxon>
        <taxon>Mollusca</taxon>
        <taxon>Gastropoda</taxon>
        <taxon>Heterobranchia</taxon>
        <taxon>Euthyneura</taxon>
        <taxon>Panpulmonata</taxon>
        <taxon>Eupulmonata</taxon>
        <taxon>Stylommatophora</taxon>
        <taxon>Helicina</taxon>
        <taxon>Helicoidea</taxon>
        <taxon>Geomitridae</taxon>
        <taxon>Candidula</taxon>
    </lineage>
</organism>
<protein>
    <submittedName>
        <fullName evidence="1">Uncharacterized protein</fullName>
    </submittedName>
</protein>
<feature type="non-terminal residue" evidence="1">
    <location>
        <position position="152"/>
    </location>
</feature>
<dbReference type="Proteomes" id="UP000678393">
    <property type="component" value="Unassembled WGS sequence"/>
</dbReference>
<sequence length="152" mass="16689">LPKKLSLYDIHADVCEEQVFSVIKVENISSTMSHVSGQEGKTSIKCSLQASCDVLEYGHLTLEEVLAPAKIDAYVDISSKDKKQDINGNVQMNETRLRLGKSAVHTLSMAVAAWSMFRPDSSGPHLTFSYYALCNNTTSTIRFGQAGTDENI</sequence>
<dbReference type="EMBL" id="CAJHNH020000890">
    <property type="protein sequence ID" value="CAG5120387.1"/>
    <property type="molecule type" value="Genomic_DNA"/>
</dbReference>
<comment type="caution">
    <text evidence="1">The sequence shown here is derived from an EMBL/GenBank/DDBJ whole genome shotgun (WGS) entry which is preliminary data.</text>
</comment>
<dbReference type="OrthoDB" id="445152at2759"/>
<proteinExistence type="predicted"/>
<evidence type="ECO:0000313" key="1">
    <source>
        <dbReference type="EMBL" id="CAG5120387.1"/>
    </source>
</evidence>
<accession>A0A8S3YTD6</accession>
<dbReference type="PANTHER" id="PTHR12517:SF0">
    <property type="entry name" value="INTERMEMBRANE LIPID TRANSFER PROTEIN VPS13B"/>
    <property type="match status" value="1"/>
</dbReference>
<dbReference type="PANTHER" id="PTHR12517">
    <property type="entry name" value="VACUOLAR PROTEIN SORTING-ASSOCIATED PROTEIN 13B"/>
    <property type="match status" value="1"/>
</dbReference>